<evidence type="ECO:0008006" key="11">
    <source>
        <dbReference type="Google" id="ProtNLM"/>
    </source>
</evidence>
<dbReference type="Gene3D" id="6.10.250.3030">
    <property type="match status" value="1"/>
</dbReference>
<comment type="subcellular location">
    <subcellularLocation>
        <location evidence="1">Nucleus</location>
    </subcellularLocation>
</comment>
<feature type="region of interest" description="Disordered" evidence="6">
    <location>
        <begin position="1"/>
        <end position="21"/>
    </location>
</feature>
<name>A0A9J6FL62_HAELO</name>
<dbReference type="InterPro" id="IPR002083">
    <property type="entry name" value="MATH/TRAF_dom"/>
</dbReference>
<dbReference type="PANTHER" id="PTHR24413">
    <property type="entry name" value="SPECKLE-TYPE POZ PROTEIN"/>
    <property type="match status" value="1"/>
</dbReference>
<dbReference type="Pfam" id="PF22486">
    <property type="entry name" value="MATH_2"/>
    <property type="match status" value="1"/>
</dbReference>
<keyword evidence="10" id="KW-1185">Reference proteome</keyword>
<dbReference type="GO" id="GO:0030163">
    <property type="term" value="P:protein catabolic process"/>
    <property type="evidence" value="ECO:0007669"/>
    <property type="project" value="UniProtKB-ARBA"/>
</dbReference>
<feature type="domain" description="MATH" evidence="8">
    <location>
        <begin position="27"/>
        <end position="157"/>
    </location>
</feature>
<accession>A0A9J6FL62</accession>
<comment type="pathway">
    <text evidence="2">Protein modification; protein ubiquitination.</text>
</comment>
<evidence type="ECO:0000256" key="4">
    <source>
        <dbReference type="ARBA" id="ARBA00022786"/>
    </source>
</evidence>
<dbReference type="AlphaFoldDB" id="A0A9J6FL62"/>
<keyword evidence="5" id="KW-0539">Nucleus</keyword>
<organism evidence="9 10">
    <name type="scientific">Haemaphysalis longicornis</name>
    <name type="common">Bush tick</name>
    <dbReference type="NCBI Taxonomy" id="44386"/>
    <lineage>
        <taxon>Eukaryota</taxon>
        <taxon>Metazoa</taxon>
        <taxon>Ecdysozoa</taxon>
        <taxon>Arthropoda</taxon>
        <taxon>Chelicerata</taxon>
        <taxon>Arachnida</taxon>
        <taxon>Acari</taxon>
        <taxon>Parasitiformes</taxon>
        <taxon>Ixodida</taxon>
        <taxon>Ixodoidea</taxon>
        <taxon>Ixodidae</taxon>
        <taxon>Haemaphysalinae</taxon>
        <taxon>Haemaphysalis</taxon>
    </lineage>
</organism>
<evidence type="ECO:0000259" key="8">
    <source>
        <dbReference type="PROSITE" id="PS50144"/>
    </source>
</evidence>
<dbReference type="SMART" id="SM00225">
    <property type="entry name" value="BTB"/>
    <property type="match status" value="1"/>
</dbReference>
<dbReference type="Pfam" id="PF00651">
    <property type="entry name" value="BTB"/>
    <property type="match status" value="1"/>
</dbReference>
<dbReference type="InterPro" id="IPR008974">
    <property type="entry name" value="TRAF-like"/>
</dbReference>
<dbReference type="PROSITE" id="PS50144">
    <property type="entry name" value="MATH"/>
    <property type="match status" value="1"/>
</dbReference>
<evidence type="ECO:0000256" key="2">
    <source>
        <dbReference type="ARBA" id="ARBA00004906"/>
    </source>
</evidence>
<dbReference type="Gene3D" id="2.60.210.10">
    <property type="entry name" value="Apoptosis, Tumor Necrosis Factor Receptor Associated Protein 2, Chain A"/>
    <property type="match status" value="1"/>
</dbReference>
<evidence type="ECO:0000259" key="7">
    <source>
        <dbReference type="PROSITE" id="PS50097"/>
    </source>
</evidence>
<feature type="domain" description="BTB" evidence="7">
    <location>
        <begin position="156"/>
        <end position="223"/>
    </location>
</feature>
<dbReference type="SMART" id="SM00061">
    <property type="entry name" value="MATH"/>
    <property type="match status" value="1"/>
</dbReference>
<dbReference type="Proteomes" id="UP000821853">
    <property type="component" value="Chromosome 10"/>
</dbReference>
<dbReference type="Gene3D" id="6.20.250.50">
    <property type="match status" value="1"/>
</dbReference>
<evidence type="ECO:0000256" key="1">
    <source>
        <dbReference type="ARBA" id="ARBA00004123"/>
    </source>
</evidence>
<dbReference type="InterPro" id="IPR011333">
    <property type="entry name" value="SKP1/BTB/POZ_sf"/>
</dbReference>
<gene>
    <name evidence="9" type="ORF">HPB48_005904</name>
</gene>
<dbReference type="InterPro" id="IPR000210">
    <property type="entry name" value="BTB/POZ_dom"/>
</dbReference>
<dbReference type="SUPFAM" id="SSF54695">
    <property type="entry name" value="POZ domain"/>
    <property type="match status" value="1"/>
</dbReference>
<comment type="similarity">
    <text evidence="3">Belongs to the Tdpoz family.</text>
</comment>
<evidence type="ECO:0000313" key="9">
    <source>
        <dbReference type="EMBL" id="KAH9363563.1"/>
    </source>
</evidence>
<dbReference type="EMBL" id="JABSTR010000002">
    <property type="protein sequence ID" value="KAH9363563.1"/>
    <property type="molecule type" value="Genomic_DNA"/>
</dbReference>
<protein>
    <recommendedName>
        <fullName evidence="11">BTB domain-containing protein</fullName>
    </recommendedName>
</protein>
<dbReference type="GO" id="GO:0005634">
    <property type="term" value="C:nucleus"/>
    <property type="evidence" value="ECO:0007669"/>
    <property type="project" value="UniProtKB-SubCell"/>
</dbReference>
<keyword evidence="4" id="KW-0833">Ubl conjugation pathway</keyword>
<reference evidence="9 10" key="1">
    <citation type="journal article" date="2020" name="Cell">
        <title>Large-Scale Comparative Analyses of Tick Genomes Elucidate Their Genetic Diversity and Vector Capacities.</title>
        <authorList>
            <consortium name="Tick Genome and Microbiome Consortium (TIGMIC)"/>
            <person name="Jia N."/>
            <person name="Wang J."/>
            <person name="Shi W."/>
            <person name="Du L."/>
            <person name="Sun Y."/>
            <person name="Zhan W."/>
            <person name="Jiang J.F."/>
            <person name="Wang Q."/>
            <person name="Zhang B."/>
            <person name="Ji P."/>
            <person name="Bell-Sakyi L."/>
            <person name="Cui X.M."/>
            <person name="Yuan T.T."/>
            <person name="Jiang B.G."/>
            <person name="Yang W.F."/>
            <person name="Lam T.T."/>
            <person name="Chang Q.C."/>
            <person name="Ding S.J."/>
            <person name="Wang X.J."/>
            <person name="Zhu J.G."/>
            <person name="Ruan X.D."/>
            <person name="Zhao L."/>
            <person name="Wei J.T."/>
            <person name="Ye R.Z."/>
            <person name="Que T.C."/>
            <person name="Du C.H."/>
            <person name="Zhou Y.H."/>
            <person name="Cheng J.X."/>
            <person name="Dai P.F."/>
            <person name="Guo W.B."/>
            <person name="Han X.H."/>
            <person name="Huang E.J."/>
            <person name="Li L.F."/>
            <person name="Wei W."/>
            <person name="Gao Y.C."/>
            <person name="Liu J.Z."/>
            <person name="Shao H.Z."/>
            <person name="Wang X."/>
            <person name="Wang C.C."/>
            <person name="Yang T.C."/>
            <person name="Huo Q.B."/>
            <person name="Li W."/>
            <person name="Chen H.Y."/>
            <person name="Chen S.E."/>
            <person name="Zhou L.G."/>
            <person name="Ni X.B."/>
            <person name="Tian J.H."/>
            <person name="Sheng Y."/>
            <person name="Liu T."/>
            <person name="Pan Y.S."/>
            <person name="Xia L.Y."/>
            <person name="Li J."/>
            <person name="Zhao F."/>
            <person name="Cao W.C."/>
        </authorList>
    </citation>
    <scope>NUCLEOTIDE SEQUENCE [LARGE SCALE GENOMIC DNA]</scope>
    <source>
        <strain evidence="9">HaeL-2018</strain>
    </source>
</reference>
<dbReference type="InterPro" id="IPR056423">
    <property type="entry name" value="BACK_BPM_SPOP"/>
</dbReference>
<comment type="caution">
    <text evidence="9">The sequence shown here is derived from an EMBL/GenBank/DDBJ whole genome shotgun (WGS) entry which is preliminary data.</text>
</comment>
<feature type="compositionally biased region" description="Polar residues" evidence="6">
    <location>
        <begin position="1"/>
        <end position="11"/>
    </location>
</feature>
<evidence type="ECO:0000313" key="10">
    <source>
        <dbReference type="Proteomes" id="UP000821853"/>
    </source>
</evidence>
<proteinExistence type="inferred from homology"/>
<dbReference type="PROSITE" id="PS50097">
    <property type="entry name" value="BTB"/>
    <property type="match status" value="1"/>
</dbReference>
<evidence type="ECO:0000256" key="3">
    <source>
        <dbReference type="ARBA" id="ARBA00010846"/>
    </source>
</evidence>
<sequence length="330" mass="36253">MSQSTTPTAASPNEARGAGGSPQEIARLCYTWTIDTFSLWGAELGQEIRSPAFSPVGDGNVTWCIVVNPNGISEDSKGHVSAFLLLLSSEEGEVHAEFKLSIIDATMEETNLWTSEGPKRFLRGGYHGCDKFIRRECLLAEASRLLIEGNLNQKFRDVVIVVDGQQFHAHKAVLAAASPVFATVFQHDSATNGSTRVDVTDTDHTVFRQVLLFMYTGRVVNIDAMAADLLVAADRFSLGHLKSMCEMSLLSHLSVSTAAELLVFADTHGAQDLKRHVIEFIVANATEVMNTSGWKTMARQKPHLVVEIFRAQLLDPVVPEGPPQKRMRKF</sequence>
<dbReference type="OrthoDB" id="6359816at2759"/>
<dbReference type="Gene3D" id="3.30.710.10">
    <property type="entry name" value="Potassium Channel Kv1.1, Chain A"/>
    <property type="match status" value="1"/>
</dbReference>
<dbReference type="SUPFAM" id="SSF49599">
    <property type="entry name" value="TRAF domain-like"/>
    <property type="match status" value="1"/>
</dbReference>
<dbReference type="VEuPathDB" id="VectorBase:HLOH_042729"/>
<evidence type="ECO:0000256" key="5">
    <source>
        <dbReference type="ARBA" id="ARBA00023242"/>
    </source>
</evidence>
<dbReference type="Pfam" id="PF24570">
    <property type="entry name" value="BACK_BPM_SPOP"/>
    <property type="match status" value="1"/>
</dbReference>
<evidence type="ECO:0000256" key="6">
    <source>
        <dbReference type="SAM" id="MobiDB-lite"/>
    </source>
</evidence>